<feature type="region of interest" description="Disordered" evidence="1">
    <location>
        <begin position="1"/>
        <end position="30"/>
    </location>
</feature>
<organism evidence="2 3">
    <name type="scientific">Porphyridium purpureum</name>
    <name type="common">Red alga</name>
    <name type="synonym">Porphyridium cruentum</name>
    <dbReference type="NCBI Taxonomy" id="35688"/>
    <lineage>
        <taxon>Eukaryota</taxon>
        <taxon>Rhodophyta</taxon>
        <taxon>Bangiophyceae</taxon>
        <taxon>Porphyridiales</taxon>
        <taxon>Porphyridiaceae</taxon>
        <taxon>Porphyridium</taxon>
    </lineage>
</organism>
<dbReference type="EMBL" id="VRMN01000002">
    <property type="protein sequence ID" value="KAA8497006.1"/>
    <property type="molecule type" value="Genomic_DNA"/>
</dbReference>
<comment type="caution">
    <text evidence="2">The sequence shown here is derived from an EMBL/GenBank/DDBJ whole genome shotgun (WGS) entry which is preliminary data.</text>
</comment>
<name>A0A5J4Z063_PORPP</name>
<accession>A0A5J4Z063</accession>
<gene>
    <name evidence="2" type="ORF">FVE85_0735</name>
</gene>
<evidence type="ECO:0000313" key="2">
    <source>
        <dbReference type="EMBL" id="KAA8497006.1"/>
    </source>
</evidence>
<evidence type="ECO:0000313" key="3">
    <source>
        <dbReference type="Proteomes" id="UP000324585"/>
    </source>
</evidence>
<proteinExistence type="predicted"/>
<keyword evidence="3" id="KW-1185">Reference proteome</keyword>
<feature type="region of interest" description="Disordered" evidence="1">
    <location>
        <begin position="80"/>
        <end position="119"/>
    </location>
</feature>
<feature type="compositionally biased region" description="Polar residues" evidence="1">
    <location>
        <begin position="14"/>
        <end position="23"/>
    </location>
</feature>
<evidence type="ECO:0000256" key="1">
    <source>
        <dbReference type="SAM" id="MobiDB-lite"/>
    </source>
</evidence>
<sequence length="119" mass="12894">MAISGREPGERAQPDTTLPNTDNALIDHSSDEQEAGLVNATTSVQHEARNPDGTALLQAPQRETLLDIAPGDNDFTSEAAIAKARPQSPEKDDRVDVERTERSLKRPRTVPEPNVLGES</sequence>
<feature type="compositionally biased region" description="Basic and acidic residues" evidence="1">
    <location>
        <begin position="88"/>
        <end position="104"/>
    </location>
</feature>
<dbReference type="AlphaFoldDB" id="A0A5J4Z063"/>
<protein>
    <submittedName>
        <fullName evidence="2">Uncharacterized protein</fullName>
    </submittedName>
</protein>
<reference evidence="3" key="1">
    <citation type="journal article" date="2019" name="Nat. Commun.">
        <title>Expansion of phycobilisome linker gene families in mesophilic red algae.</title>
        <authorList>
            <person name="Lee J."/>
            <person name="Kim D."/>
            <person name="Bhattacharya D."/>
            <person name="Yoon H.S."/>
        </authorList>
    </citation>
    <scope>NUCLEOTIDE SEQUENCE [LARGE SCALE GENOMIC DNA]</scope>
    <source>
        <strain evidence="3">CCMP 1328</strain>
    </source>
</reference>
<dbReference type="Proteomes" id="UP000324585">
    <property type="component" value="Unassembled WGS sequence"/>
</dbReference>